<dbReference type="GO" id="GO:0007165">
    <property type="term" value="P:signal transduction"/>
    <property type="evidence" value="ECO:0007669"/>
    <property type="project" value="UniProtKB-KW"/>
</dbReference>
<dbReference type="KEGG" id="paqt:E8L99_11840"/>
<evidence type="ECO:0000259" key="8">
    <source>
        <dbReference type="PROSITE" id="PS50192"/>
    </source>
</evidence>
<dbReference type="RefSeq" id="WP_137099726.1">
    <property type="nucleotide sequence ID" value="NZ_CP039865.1"/>
</dbReference>
<dbReference type="PROSITE" id="PS50111">
    <property type="entry name" value="CHEMOTAXIS_TRANSDUC_2"/>
    <property type="match status" value="1"/>
</dbReference>
<proteinExistence type="inferred from homology"/>
<evidence type="ECO:0000259" key="7">
    <source>
        <dbReference type="PROSITE" id="PS50111"/>
    </source>
</evidence>
<keyword evidence="2" id="KW-1003">Cell membrane</keyword>
<dbReference type="Proteomes" id="UP000298588">
    <property type="component" value="Chromosome"/>
</dbReference>
<evidence type="ECO:0000256" key="4">
    <source>
        <dbReference type="ARBA" id="ARBA00029447"/>
    </source>
</evidence>
<feature type="domain" description="T-SNARE coiled-coil homology" evidence="8">
    <location>
        <begin position="458"/>
        <end position="520"/>
    </location>
</feature>
<dbReference type="PRINTS" id="PR00260">
    <property type="entry name" value="CHEMTRNSDUCR"/>
</dbReference>
<dbReference type="OrthoDB" id="3378718at2"/>
<dbReference type="InterPro" id="IPR000727">
    <property type="entry name" value="T_SNARE_dom"/>
</dbReference>
<reference evidence="10 11" key="1">
    <citation type="submission" date="2019-04" db="EMBL/GenBank/DDBJ databases">
        <title>Phreatobacter aquaticus sp. nov.</title>
        <authorList>
            <person name="Choi A."/>
            <person name="Baek K."/>
        </authorList>
    </citation>
    <scope>NUCLEOTIDE SEQUENCE [LARGE SCALE GENOMIC DNA]</scope>
    <source>
        <strain evidence="10 11">NMCR1094</strain>
    </source>
</reference>
<gene>
    <name evidence="10" type="ORF">E8L99_11840</name>
</gene>
<evidence type="ECO:0000256" key="6">
    <source>
        <dbReference type="SAM" id="Phobius"/>
    </source>
</evidence>
<dbReference type="PANTHER" id="PTHR32089">
    <property type="entry name" value="METHYL-ACCEPTING CHEMOTAXIS PROTEIN MCPB"/>
    <property type="match status" value="1"/>
</dbReference>
<dbReference type="AlphaFoldDB" id="A0A4D7QHN0"/>
<dbReference type="InterPro" id="IPR004089">
    <property type="entry name" value="MCPsignal_dom"/>
</dbReference>
<dbReference type="InterPro" id="IPR004090">
    <property type="entry name" value="Chemotax_Me-accpt_rcpt"/>
</dbReference>
<protein>
    <submittedName>
        <fullName evidence="10">HAMP domain-containing protein</fullName>
    </submittedName>
</protein>
<accession>A0A4D7QHN0</accession>
<dbReference type="Pfam" id="PF00015">
    <property type="entry name" value="MCPsignal"/>
    <property type="match status" value="1"/>
</dbReference>
<dbReference type="Gene3D" id="1.10.8.500">
    <property type="entry name" value="HAMP domain in histidine kinase"/>
    <property type="match status" value="1"/>
</dbReference>
<feature type="transmembrane region" description="Helical" evidence="6">
    <location>
        <begin position="187"/>
        <end position="215"/>
    </location>
</feature>
<comment type="subcellular location">
    <subcellularLocation>
        <location evidence="1">Cell inner membrane</location>
        <topology evidence="1">Multi-pass membrane protein</topology>
    </subcellularLocation>
</comment>
<dbReference type="InterPro" id="IPR003660">
    <property type="entry name" value="HAMP_dom"/>
</dbReference>
<keyword evidence="6" id="KW-0472">Membrane</keyword>
<keyword evidence="6" id="KW-0812">Transmembrane</keyword>
<evidence type="ECO:0000256" key="3">
    <source>
        <dbReference type="ARBA" id="ARBA00023224"/>
    </source>
</evidence>
<dbReference type="PROSITE" id="PS50192">
    <property type="entry name" value="T_SNARE"/>
    <property type="match status" value="1"/>
</dbReference>
<evidence type="ECO:0000256" key="1">
    <source>
        <dbReference type="ARBA" id="ARBA00004429"/>
    </source>
</evidence>
<organism evidence="10 11">
    <name type="scientific">Phreatobacter aquaticus</name>
    <dbReference type="NCBI Taxonomy" id="2570229"/>
    <lineage>
        <taxon>Bacteria</taxon>
        <taxon>Pseudomonadati</taxon>
        <taxon>Pseudomonadota</taxon>
        <taxon>Alphaproteobacteria</taxon>
        <taxon>Hyphomicrobiales</taxon>
        <taxon>Phreatobacteraceae</taxon>
        <taxon>Phreatobacter</taxon>
    </lineage>
</organism>
<feature type="domain" description="Methyl-accepting transducer" evidence="7">
    <location>
        <begin position="306"/>
        <end position="542"/>
    </location>
</feature>
<name>A0A4D7QHN0_9HYPH</name>
<dbReference type="GO" id="GO:0006935">
    <property type="term" value="P:chemotaxis"/>
    <property type="evidence" value="ECO:0007669"/>
    <property type="project" value="InterPro"/>
</dbReference>
<dbReference type="SMART" id="SM00304">
    <property type="entry name" value="HAMP"/>
    <property type="match status" value="1"/>
</dbReference>
<comment type="similarity">
    <text evidence="4">Belongs to the methyl-accepting chemotaxis (MCP) protein family.</text>
</comment>
<dbReference type="Pfam" id="PF00672">
    <property type="entry name" value="HAMP"/>
    <property type="match status" value="1"/>
</dbReference>
<evidence type="ECO:0000313" key="11">
    <source>
        <dbReference type="Proteomes" id="UP000298588"/>
    </source>
</evidence>
<feature type="domain" description="HAMP" evidence="9">
    <location>
        <begin position="212"/>
        <end position="265"/>
    </location>
</feature>
<dbReference type="Gene3D" id="1.10.287.950">
    <property type="entry name" value="Methyl-accepting chemotaxis protein"/>
    <property type="match status" value="1"/>
</dbReference>
<evidence type="ECO:0000313" key="10">
    <source>
        <dbReference type="EMBL" id="QCK86395.1"/>
    </source>
</evidence>
<dbReference type="SMART" id="SM00283">
    <property type="entry name" value="MA"/>
    <property type="match status" value="1"/>
</dbReference>
<dbReference type="CDD" id="cd06225">
    <property type="entry name" value="HAMP"/>
    <property type="match status" value="1"/>
</dbReference>
<dbReference type="EMBL" id="CP039865">
    <property type="protein sequence ID" value="QCK86395.1"/>
    <property type="molecule type" value="Genomic_DNA"/>
</dbReference>
<dbReference type="GO" id="GO:0005886">
    <property type="term" value="C:plasma membrane"/>
    <property type="evidence" value="ECO:0007669"/>
    <property type="project" value="UniProtKB-SubCell"/>
</dbReference>
<keyword evidence="3 5" id="KW-0807">Transducer</keyword>
<dbReference type="PROSITE" id="PS50885">
    <property type="entry name" value="HAMP"/>
    <property type="match status" value="1"/>
</dbReference>
<dbReference type="GO" id="GO:0004888">
    <property type="term" value="F:transmembrane signaling receptor activity"/>
    <property type="evidence" value="ECO:0007669"/>
    <property type="project" value="InterPro"/>
</dbReference>
<evidence type="ECO:0000256" key="5">
    <source>
        <dbReference type="PROSITE-ProRule" id="PRU00284"/>
    </source>
</evidence>
<evidence type="ECO:0000256" key="2">
    <source>
        <dbReference type="ARBA" id="ARBA00022519"/>
    </source>
</evidence>
<keyword evidence="11" id="KW-1185">Reference proteome</keyword>
<dbReference type="PANTHER" id="PTHR32089:SF112">
    <property type="entry name" value="LYSOZYME-LIKE PROTEIN-RELATED"/>
    <property type="match status" value="1"/>
</dbReference>
<sequence length="562" mass="57759">MPFLRNIGVGPKLLAAVLFLITTMGLVAMAGLSSVSLTLGSGRSVQEASLTLQQAGRGTANLLSYARAVEFIPLELPAEERRRFHEAALDESRRFERRLDQIAKEDQAGRFAARLAIIRTNLDAYRKQHELVLAAANAGDLHKSGRIAFEAAPLVATMRAAIRDVEDNAQKQFGDQSTAMEAAGSRAFWTVGLVGSIGAAFGLAFAVWLIVWGVVRPLVAMTRAMMAVAGGDLDAKVPAVGQGDEVGKLANALEVFKQSGRDNLALRAAQDAEKAQAEAAQKAMMQRVANEFEAAVGGIVEGVSTSAERLRLAAETLSASANEASGQTSTIAAASEQSSGNIQTIAAATEEMAASVSEIGGRVGLSATMASEAVSTADGTALSIEELAGKVKAIGAIVELISGVAAQTNLLALNATIEAARAGEAGKGFAVVAAEVKGLADQTAKATTEIARQIGAIQEATTGSVRSIAGIAGSIREINKVATDIAAAVEQQTAATSEIARNVQQASLGANEVASNIIGVSRVITATGGSAGDLLAAANQLSSQSGRLRTEVAGFLTNIRAA</sequence>
<keyword evidence="2" id="KW-0997">Cell inner membrane</keyword>
<keyword evidence="6" id="KW-1133">Transmembrane helix</keyword>
<dbReference type="SUPFAM" id="SSF58104">
    <property type="entry name" value="Methyl-accepting chemotaxis protein (MCP) signaling domain"/>
    <property type="match status" value="1"/>
</dbReference>
<evidence type="ECO:0000259" key="9">
    <source>
        <dbReference type="PROSITE" id="PS50885"/>
    </source>
</evidence>